<comment type="caution">
    <text evidence="4">The sequence shown here is derived from an EMBL/GenBank/DDBJ whole genome shotgun (WGS) entry which is preliminary data.</text>
</comment>
<dbReference type="Proteomes" id="UP001165378">
    <property type="component" value="Unassembled WGS sequence"/>
</dbReference>
<gene>
    <name evidence="4" type="ORF">LZ495_16800</name>
</gene>
<dbReference type="GO" id="GO:0006631">
    <property type="term" value="P:fatty acid metabolic process"/>
    <property type="evidence" value="ECO:0007669"/>
    <property type="project" value="TreeGrafter"/>
</dbReference>
<feature type="compositionally biased region" description="Polar residues" evidence="2">
    <location>
        <begin position="1"/>
        <end position="11"/>
    </location>
</feature>
<evidence type="ECO:0000259" key="3">
    <source>
        <dbReference type="Pfam" id="PF00501"/>
    </source>
</evidence>
<keyword evidence="5" id="KW-1185">Reference proteome</keyword>
<evidence type="ECO:0000256" key="1">
    <source>
        <dbReference type="ARBA" id="ARBA00006432"/>
    </source>
</evidence>
<dbReference type="InterPro" id="IPR020845">
    <property type="entry name" value="AMP-binding_CS"/>
</dbReference>
<dbReference type="Gene3D" id="3.40.50.12780">
    <property type="entry name" value="N-terminal domain of ligase-like"/>
    <property type="match status" value="1"/>
</dbReference>
<dbReference type="SUPFAM" id="SSF56801">
    <property type="entry name" value="Acetyl-CoA synthetase-like"/>
    <property type="match status" value="1"/>
</dbReference>
<keyword evidence="4" id="KW-0436">Ligase</keyword>
<dbReference type="InterPro" id="IPR042099">
    <property type="entry name" value="ANL_N_sf"/>
</dbReference>
<comment type="similarity">
    <text evidence="1">Belongs to the ATP-dependent AMP-binding enzyme family.</text>
</comment>
<name>A0AA41PZQ2_9ACTN</name>
<dbReference type="RefSeq" id="WP_235053029.1">
    <property type="nucleotide sequence ID" value="NZ_JAKFHA010000008.1"/>
</dbReference>
<dbReference type="InterPro" id="IPR000873">
    <property type="entry name" value="AMP-dep_synth/lig_dom"/>
</dbReference>
<sequence length="580" mass="65370">MSTVTLPNGSAPQPGEERRPKPRFLTEFTPTRYTKRLHPFSRKPAVARLGELWHVTAQRNPTQVMITDRPPDTDPDGGATRTNVQWAELVDRTAAWLHAAGVRPWDRVAVMKANHFDIFVTASAVARIGAIPCLLSGTYDAETAQILLQRLEKPFLLTDREHIERCGISEEVVASYTVRTISVDGAENRPDIIDLASLRDAGVPPAVPRMREMHEPMIITHTSGTTGYPKLVMHSAESVYSMGVVESNRWPRWLTKKDTMVFCDPYTHERLTTFTLAVATTTPRMVWLSGPDIEIARRMIAEYKPTLIETLPNIFLSWEPLARDPARLFKQVRLFLNSFDAIHTRTIRLFMSATDVKLPFWVQSWSQSENGVLCMRPYLRFMVRKRGHMPPPTQLIGWALYPHAKLRAVDPETGVKLKAGQVGMIMISQPGRCLAYVQEQDRHDLKVVGEWWNTGDLGVMNKLGACRLVDREVDRIDNENNDAVSAIAMEDIILDRLPQTSEVVILPQAGELPVPVVSTYDDVPIDEQEWADAIADLPKLASLVQISWDAFPRTGTWKIKRGVLREQLLGAKGIGIGRWT</sequence>
<dbReference type="Pfam" id="PF00501">
    <property type="entry name" value="AMP-binding"/>
    <property type="match status" value="1"/>
</dbReference>
<dbReference type="EMBL" id="JAKFHA010000008">
    <property type="protein sequence ID" value="MCF2528865.1"/>
    <property type="molecule type" value="Genomic_DNA"/>
</dbReference>
<feature type="region of interest" description="Disordered" evidence="2">
    <location>
        <begin position="1"/>
        <end position="22"/>
    </location>
</feature>
<dbReference type="AlphaFoldDB" id="A0AA41PZQ2"/>
<evidence type="ECO:0000313" key="4">
    <source>
        <dbReference type="EMBL" id="MCF2528865.1"/>
    </source>
</evidence>
<dbReference type="PROSITE" id="PS00455">
    <property type="entry name" value="AMP_BINDING"/>
    <property type="match status" value="1"/>
</dbReference>
<dbReference type="PANTHER" id="PTHR43201">
    <property type="entry name" value="ACYL-COA SYNTHETASE"/>
    <property type="match status" value="1"/>
</dbReference>
<dbReference type="PANTHER" id="PTHR43201:SF8">
    <property type="entry name" value="ACYL-COA SYNTHETASE FAMILY MEMBER 3"/>
    <property type="match status" value="1"/>
</dbReference>
<feature type="domain" description="AMP-dependent synthetase/ligase" evidence="3">
    <location>
        <begin position="56"/>
        <end position="434"/>
    </location>
</feature>
<evidence type="ECO:0000256" key="2">
    <source>
        <dbReference type="SAM" id="MobiDB-lite"/>
    </source>
</evidence>
<reference evidence="4" key="1">
    <citation type="submission" date="2022-01" db="EMBL/GenBank/DDBJ databases">
        <title>Genome-Based Taxonomic Classification of the Phylum Actinobacteria.</title>
        <authorList>
            <person name="Gao Y."/>
        </authorList>
    </citation>
    <scope>NUCLEOTIDE SEQUENCE</scope>
    <source>
        <strain evidence="4">KLBMP 8922</strain>
    </source>
</reference>
<protein>
    <submittedName>
        <fullName evidence="4">Acyl--CoA ligase</fullName>
    </submittedName>
</protein>
<evidence type="ECO:0000313" key="5">
    <source>
        <dbReference type="Proteomes" id="UP001165378"/>
    </source>
</evidence>
<organism evidence="4 5">
    <name type="scientific">Yinghuangia soli</name>
    <dbReference type="NCBI Taxonomy" id="2908204"/>
    <lineage>
        <taxon>Bacteria</taxon>
        <taxon>Bacillati</taxon>
        <taxon>Actinomycetota</taxon>
        <taxon>Actinomycetes</taxon>
        <taxon>Kitasatosporales</taxon>
        <taxon>Streptomycetaceae</taxon>
        <taxon>Yinghuangia</taxon>
    </lineage>
</organism>
<proteinExistence type="inferred from homology"/>
<accession>A0AA41PZQ2</accession>
<dbReference type="GO" id="GO:0031956">
    <property type="term" value="F:medium-chain fatty acid-CoA ligase activity"/>
    <property type="evidence" value="ECO:0007669"/>
    <property type="project" value="TreeGrafter"/>
</dbReference>